<evidence type="ECO:0000313" key="2">
    <source>
        <dbReference type="EMBL" id="BCB25926.1"/>
    </source>
</evidence>
<protein>
    <recommendedName>
        <fullName evidence="4">Lipoprotein</fullName>
    </recommendedName>
</protein>
<feature type="signal peptide" evidence="1">
    <location>
        <begin position="1"/>
        <end position="22"/>
    </location>
</feature>
<evidence type="ECO:0000256" key="1">
    <source>
        <dbReference type="SAM" id="SignalP"/>
    </source>
</evidence>
<name>A0A6F8VA98_9PROT</name>
<dbReference type="Proteomes" id="UP000502260">
    <property type="component" value="Chromosome"/>
</dbReference>
<feature type="chain" id="PRO_5026180229" description="Lipoprotein" evidence="1">
    <location>
        <begin position="23"/>
        <end position="90"/>
    </location>
</feature>
<evidence type="ECO:0000313" key="3">
    <source>
        <dbReference type="Proteomes" id="UP000502260"/>
    </source>
</evidence>
<dbReference type="AlphaFoldDB" id="A0A6F8VA98"/>
<sequence length="90" mass="10020">MRILILLIAVAVLGGCATPAQRAAQLQREVDEMITVYGPSCEKLGYKTDSDPWRDCILHLSAKESYERDRGAPRTTSCIGHRGFMQCTTF</sequence>
<accession>A0A6F8VA98</accession>
<evidence type="ECO:0008006" key="4">
    <source>
        <dbReference type="Google" id="ProtNLM"/>
    </source>
</evidence>
<proteinExistence type="predicted"/>
<organism evidence="2 3">
    <name type="scientific">Sulfurimicrobium lacus</name>
    <dbReference type="NCBI Taxonomy" id="2715678"/>
    <lineage>
        <taxon>Bacteria</taxon>
        <taxon>Pseudomonadati</taxon>
        <taxon>Pseudomonadota</taxon>
        <taxon>Betaproteobacteria</taxon>
        <taxon>Nitrosomonadales</taxon>
        <taxon>Sulfuricellaceae</taxon>
        <taxon>Sulfurimicrobium</taxon>
    </lineage>
</organism>
<gene>
    <name evidence="2" type="ORF">SKTS_08120</name>
</gene>
<dbReference type="EMBL" id="AP022853">
    <property type="protein sequence ID" value="BCB25926.1"/>
    <property type="molecule type" value="Genomic_DNA"/>
</dbReference>
<keyword evidence="3" id="KW-1185">Reference proteome</keyword>
<keyword evidence="1" id="KW-0732">Signal</keyword>
<dbReference type="KEGG" id="slac:SKTS_08120"/>
<dbReference type="PROSITE" id="PS51257">
    <property type="entry name" value="PROKAR_LIPOPROTEIN"/>
    <property type="match status" value="1"/>
</dbReference>
<reference evidence="3" key="1">
    <citation type="submission" date="2020-03" db="EMBL/GenBank/DDBJ databases">
        <title>Complete genome sequence of sulfur-oxidizing bacterium skT11.</title>
        <authorList>
            <person name="Kanda M."/>
            <person name="Kojima H."/>
            <person name="Fukui M."/>
        </authorList>
    </citation>
    <scope>NUCLEOTIDE SEQUENCE [LARGE SCALE GENOMIC DNA]</scope>
    <source>
        <strain evidence="3">skT11</strain>
    </source>
</reference>